<protein>
    <submittedName>
        <fullName evidence="1">Uncharacterized protein</fullName>
    </submittedName>
</protein>
<proteinExistence type="predicted"/>
<accession>A0A8T0A2N7</accession>
<dbReference type="AlphaFoldDB" id="A0A8T0A2N7"/>
<gene>
    <name evidence="1" type="ORF">Mgra_00000740</name>
</gene>
<evidence type="ECO:0000313" key="2">
    <source>
        <dbReference type="Proteomes" id="UP000605970"/>
    </source>
</evidence>
<dbReference type="Proteomes" id="UP000605970">
    <property type="component" value="Unassembled WGS sequence"/>
</dbReference>
<reference evidence="1" key="1">
    <citation type="journal article" date="2020" name="Ecol. Evol.">
        <title>Genome structure and content of the rice root-knot nematode (Meloidogyne graminicola).</title>
        <authorList>
            <person name="Phan N.T."/>
            <person name="Danchin E.G.J."/>
            <person name="Klopp C."/>
            <person name="Perfus-Barbeoch L."/>
            <person name="Kozlowski D.K."/>
            <person name="Koutsovoulos G.D."/>
            <person name="Lopez-Roques C."/>
            <person name="Bouchez O."/>
            <person name="Zahm M."/>
            <person name="Besnard G."/>
            <person name="Bellafiore S."/>
        </authorList>
    </citation>
    <scope>NUCLEOTIDE SEQUENCE</scope>
    <source>
        <strain evidence="1">VN-18</strain>
    </source>
</reference>
<sequence>MKQKNNKLEMQKNLEIKLKHLVNKQNKKKNAEIGKKESIDAKKLKYIQFKYEKFKVQEKRK</sequence>
<organism evidence="1 2">
    <name type="scientific">Meloidogyne graminicola</name>
    <dbReference type="NCBI Taxonomy" id="189291"/>
    <lineage>
        <taxon>Eukaryota</taxon>
        <taxon>Metazoa</taxon>
        <taxon>Ecdysozoa</taxon>
        <taxon>Nematoda</taxon>
        <taxon>Chromadorea</taxon>
        <taxon>Rhabditida</taxon>
        <taxon>Tylenchina</taxon>
        <taxon>Tylenchomorpha</taxon>
        <taxon>Tylenchoidea</taxon>
        <taxon>Meloidogynidae</taxon>
        <taxon>Meloidogyninae</taxon>
        <taxon>Meloidogyne</taxon>
    </lineage>
</organism>
<evidence type="ECO:0000313" key="1">
    <source>
        <dbReference type="EMBL" id="KAF7639820.1"/>
    </source>
</evidence>
<comment type="caution">
    <text evidence="1">The sequence shown here is derived from an EMBL/GenBank/DDBJ whole genome shotgun (WGS) entry which is preliminary data.</text>
</comment>
<keyword evidence="2" id="KW-1185">Reference proteome</keyword>
<name>A0A8T0A2N7_9BILA</name>
<dbReference type="EMBL" id="JABEBT010000003">
    <property type="protein sequence ID" value="KAF7639820.1"/>
    <property type="molecule type" value="Genomic_DNA"/>
</dbReference>